<dbReference type="EMBL" id="JAACJN010000015">
    <property type="protein sequence ID" value="KAF5390471.1"/>
    <property type="molecule type" value="Genomic_DNA"/>
</dbReference>
<proteinExistence type="predicted"/>
<dbReference type="Proteomes" id="UP000518752">
    <property type="component" value="Unassembled WGS sequence"/>
</dbReference>
<evidence type="ECO:0000313" key="2">
    <source>
        <dbReference type="EMBL" id="KAF5390471.1"/>
    </source>
</evidence>
<feature type="compositionally biased region" description="Pro residues" evidence="1">
    <location>
        <begin position="281"/>
        <end position="295"/>
    </location>
</feature>
<keyword evidence="3" id="KW-1185">Reference proteome</keyword>
<feature type="region of interest" description="Disordered" evidence="1">
    <location>
        <begin position="276"/>
        <end position="307"/>
    </location>
</feature>
<sequence>MLKLDDESLEYLAFYPDALDPLKNLSCIDLIGSTLLSSELLETINAHTSASTIFFVPNLQSTDDVAFPPEKITVLRGEYWDLAHSPRAQSMNIVALEVTRHDYLDPDSFGCQAYRGLQEVHLDDQCAPITWLPNFALNHPLLNKIVFNFEAGWYSIFHHPPFPDFNITDYRYRLHQLTLTYTSPSSATLKGGPFKDWHISAVKIALHNSTIEVLALVGDAFPELDTLFIDLSKATQDDDSAFDLEYHSDDLVEVLIRFHHLRTIRSNSLFLFAQVPSTAPRSPPPSDCPGRPHPGTPGSHQLENQADSDVRSCVSRIALTVPSLQNVLVREVVPQGLESENGSLLEGRLEVRDGDRSVTGQLLRKPLS</sequence>
<evidence type="ECO:0000313" key="3">
    <source>
        <dbReference type="Proteomes" id="UP000518752"/>
    </source>
</evidence>
<dbReference type="AlphaFoldDB" id="A0A8H5ME90"/>
<organism evidence="2 3">
    <name type="scientific">Collybiopsis confluens</name>
    <dbReference type="NCBI Taxonomy" id="2823264"/>
    <lineage>
        <taxon>Eukaryota</taxon>
        <taxon>Fungi</taxon>
        <taxon>Dikarya</taxon>
        <taxon>Basidiomycota</taxon>
        <taxon>Agaricomycotina</taxon>
        <taxon>Agaricomycetes</taxon>
        <taxon>Agaricomycetidae</taxon>
        <taxon>Agaricales</taxon>
        <taxon>Marasmiineae</taxon>
        <taxon>Omphalotaceae</taxon>
        <taxon>Collybiopsis</taxon>
    </lineage>
</organism>
<feature type="compositionally biased region" description="Polar residues" evidence="1">
    <location>
        <begin position="298"/>
        <end position="307"/>
    </location>
</feature>
<reference evidence="2 3" key="1">
    <citation type="journal article" date="2020" name="ISME J.">
        <title>Uncovering the hidden diversity of litter-decomposition mechanisms in mushroom-forming fungi.</title>
        <authorList>
            <person name="Floudas D."/>
            <person name="Bentzer J."/>
            <person name="Ahren D."/>
            <person name="Johansson T."/>
            <person name="Persson P."/>
            <person name="Tunlid A."/>
        </authorList>
    </citation>
    <scope>NUCLEOTIDE SEQUENCE [LARGE SCALE GENOMIC DNA]</scope>
    <source>
        <strain evidence="2 3">CBS 406.79</strain>
    </source>
</reference>
<gene>
    <name evidence="2" type="ORF">D9757_005252</name>
</gene>
<dbReference type="OrthoDB" id="3131239at2759"/>
<comment type="caution">
    <text evidence="2">The sequence shown here is derived from an EMBL/GenBank/DDBJ whole genome shotgun (WGS) entry which is preliminary data.</text>
</comment>
<protein>
    <submittedName>
        <fullName evidence="2">Uncharacterized protein</fullName>
    </submittedName>
</protein>
<name>A0A8H5ME90_9AGAR</name>
<evidence type="ECO:0000256" key="1">
    <source>
        <dbReference type="SAM" id="MobiDB-lite"/>
    </source>
</evidence>
<accession>A0A8H5ME90</accession>